<evidence type="ECO:0000313" key="1">
    <source>
        <dbReference type="EMBL" id="GAA1390640.1"/>
    </source>
</evidence>
<reference evidence="2" key="1">
    <citation type="journal article" date="2019" name="Int. J. Syst. Evol. Microbiol.">
        <title>The Global Catalogue of Microorganisms (GCM) 10K type strain sequencing project: providing services to taxonomists for standard genome sequencing and annotation.</title>
        <authorList>
            <consortium name="The Broad Institute Genomics Platform"/>
            <consortium name="The Broad Institute Genome Sequencing Center for Infectious Disease"/>
            <person name="Wu L."/>
            <person name="Ma J."/>
        </authorList>
    </citation>
    <scope>NUCLEOTIDE SEQUENCE [LARGE SCALE GENOMIC DNA]</scope>
    <source>
        <strain evidence="2">JCM 12393</strain>
    </source>
</reference>
<gene>
    <name evidence="1" type="ORF">GCM10009639_19620</name>
</gene>
<protein>
    <submittedName>
        <fullName evidence="1">Uncharacterized protein</fullName>
    </submittedName>
</protein>
<proteinExistence type="predicted"/>
<comment type="caution">
    <text evidence="1">The sequence shown here is derived from an EMBL/GenBank/DDBJ whole genome shotgun (WGS) entry which is preliminary data.</text>
</comment>
<evidence type="ECO:0000313" key="2">
    <source>
        <dbReference type="Proteomes" id="UP001499863"/>
    </source>
</evidence>
<dbReference type="EMBL" id="BAAAKJ010000099">
    <property type="protein sequence ID" value="GAA1390640.1"/>
    <property type="molecule type" value="Genomic_DNA"/>
</dbReference>
<name>A0ABP4IH92_9ACTN</name>
<dbReference type="Proteomes" id="UP001499863">
    <property type="component" value="Unassembled WGS sequence"/>
</dbReference>
<organism evidence="1 2">
    <name type="scientific">Kitasatospora putterlickiae</name>
    <dbReference type="NCBI Taxonomy" id="221725"/>
    <lineage>
        <taxon>Bacteria</taxon>
        <taxon>Bacillati</taxon>
        <taxon>Actinomycetota</taxon>
        <taxon>Actinomycetes</taxon>
        <taxon>Kitasatosporales</taxon>
        <taxon>Streptomycetaceae</taxon>
        <taxon>Kitasatospora</taxon>
    </lineage>
</organism>
<keyword evidence="2" id="KW-1185">Reference proteome</keyword>
<accession>A0ABP4IH92</accession>
<dbReference type="RefSeq" id="WP_344331534.1">
    <property type="nucleotide sequence ID" value="NZ_BAAAKJ010000099.1"/>
</dbReference>
<sequence>MSASSHIGPAPDRSGLGALALGLLDTAVEIQGRLVQRNIARARRRRHEATSGQAIRTLERLHVMSGGEVLTAMELTTHFALSVADVHGVPLDEVERRRTLVLGLMLGGNGRQVIAKGTDRTPRHWARTRIVADVPMQKLHRINRVLGKRWVTKYGTKQGVLVLGQLVPFGIGFAIGGGANALLAGGCVGATRLAFGPAPESWPAG</sequence>